<feature type="region of interest" description="Disordered" evidence="1">
    <location>
        <begin position="1"/>
        <end position="24"/>
    </location>
</feature>
<feature type="transmembrane region" description="Helical" evidence="2">
    <location>
        <begin position="28"/>
        <end position="52"/>
    </location>
</feature>
<accession>A0A841IS15</accession>
<comment type="caution">
    <text evidence="3">The sequence shown here is derived from an EMBL/GenBank/DDBJ whole genome shotgun (WGS) entry which is preliminary data.</text>
</comment>
<evidence type="ECO:0000313" key="4">
    <source>
        <dbReference type="Proteomes" id="UP000536604"/>
    </source>
</evidence>
<evidence type="ECO:0000256" key="1">
    <source>
        <dbReference type="SAM" id="MobiDB-lite"/>
    </source>
</evidence>
<protein>
    <submittedName>
        <fullName evidence="3">Uncharacterized protein</fullName>
    </submittedName>
</protein>
<dbReference type="Proteomes" id="UP000536604">
    <property type="component" value="Unassembled WGS sequence"/>
</dbReference>
<keyword evidence="2" id="KW-1133">Transmembrane helix</keyword>
<keyword evidence="4" id="KW-1185">Reference proteome</keyword>
<name>A0A841IS15_9ACTN</name>
<reference evidence="3 4" key="1">
    <citation type="submission" date="2020-08" db="EMBL/GenBank/DDBJ databases">
        <title>Genomic Encyclopedia of Type Strains, Phase III (KMG-III): the genomes of soil and plant-associated and newly described type strains.</title>
        <authorList>
            <person name="Whitman W."/>
        </authorList>
    </citation>
    <scope>NUCLEOTIDE SEQUENCE [LARGE SCALE GENOMIC DNA]</scope>
    <source>
        <strain evidence="3 4">CECT 8712</strain>
    </source>
</reference>
<evidence type="ECO:0000256" key="2">
    <source>
        <dbReference type="SAM" id="Phobius"/>
    </source>
</evidence>
<keyword evidence="2" id="KW-0812">Transmembrane</keyword>
<keyword evidence="2" id="KW-0472">Membrane</keyword>
<sequence>MSESQQPPHDSSTPPDRPRGGMSAGKKVGLGCAGCLVLILLVYVIGILGSFFTIGSSDTGDPQDTRAPNSVETTASEPAD</sequence>
<organism evidence="3 4">
    <name type="scientific">Nocardiopsis algeriensis</name>
    <dbReference type="NCBI Taxonomy" id="1478215"/>
    <lineage>
        <taxon>Bacteria</taxon>
        <taxon>Bacillati</taxon>
        <taxon>Actinomycetota</taxon>
        <taxon>Actinomycetes</taxon>
        <taxon>Streptosporangiales</taxon>
        <taxon>Nocardiopsidaceae</taxon>
        <taxon>Nocardiopsis</taxon>
    </lineage>
</organism>
<evidence type="ECO:0000313" key="3">
    <source>
        <dbReference type="EMBL" id="MBB6119405.1"/>
    </source>
</evidence>
<gene>
    <name evidence="3" type="ORF">FHS13_001354</name>
</gene>
<dbReference type="AlphaFoldDB" id="A0A841IS15"/>
<dbReference type="RefSeq" id="WP_184289267.1">
    <property type="nucleotide sequence ID" value="NZ_JACHJO010000004.1"/>
</dbReference>
<proteinExistence type="predicted"/>
<feature type="region of interest" description="Disordered" evidence="1">
    <location>
        <begin position="54"/>
        <end position="80"/>
    </location>
</feature>
<feature type="compositionally biased region" description="Polar residues" evidence="1">
    <location>
        <begin position="1"/>
        <end position="14"/>
    </location>
</feature>
<dbReference type="EMBL" id="JACHJO010000004">
    <property type="protein sequence ID" value="MBB6119405.1"/>
    <property type="molecule type" value="Genomic_DNA"/>
</dbReference>